<gene>
    <name evidence="2" type="ORF">Aau02nite_62440</name>
</gene>
<dbReference type="InterPro" id="IPR051604">
    <property type="entry name" value="Ergot_Alk_Oxidoreductase"/>
</dbReference>
<dbReference type="AlphaFoldDB" id="A0A919SL13"/>
<protein>
    <submittedName>
        <fullName evidence="2">Nucleotide-diphosphate-sugar epimerase</fullName>
    </submittedName>
</protein>
<accession>A0A919SL13</accession>
<dbReference type="Pfam" id="PF13460">
    <property type="entry name" value="NAD_binding_10"/>
    <property type="match status" value="1"/>
</dbReference>
<dbReference type="InterPro" id="IPR036291">
    <property type="entry name" value="NAD(P)-bd_dom_sf"/>
</dbReference>
<dbReference type="Gene3D" id="3.90.25.10">
    <property type="entry name" value="UDP-galactose 4-epimerase, domain 1"/>
    <property type="match status" value="1"/>
</dbReference>
<dbReference type="Gene3D" id="3.40.50.720">
    <property type="entry name" value="NAD(P)-binding Rossmann-like Domain"/>
    <property type="match status" value="1"/>
</dbReference>
<evidence type="ECO:0000313" key="2">
    <source>
        <dbReference type="EMBL" id="GIM74730.1"/>
    </source>
</evidence>
<dbReference type="InterPro" id="IPR016040">
    <property type="entry name" value="NAD(P)-bd_dom"/>
</dbReference>
<dbReference type="SUPFAM" id="SSF51735">
    <property type="entry name" value="NAD(P)-binding Rossmann-fold domains"/>
    <property type="match status" value="1"/>
</dbReference>
<comment type="caution">
    <text evidence="2">The sequence shown here is derived from an EMBL/GenBank/DDBJ whole genome shotgun (WGS) entry which is preliminary data.</text>
</comment>
<proteinExistence type="predicted"/>
<name>A0A919SL13_9ACTN</name>
<evidence type="ECO:0000259" key="1">
    <source>
        <dbReference type="Pfam" id="PF13460"/>
    </source>
</evidence>
<dbReference type="Proteomes" id="UP000681340">
    <property type="component" value="Unassembled WGS sequence"/>
</dbReference>
<keyword evidence="3" id="KW-1185">Reference proteome</keyword>
<evidence type="ECO:0000313" key="3">
    <source>
        <dbReference type="Proteomes" id="UP000681340"/>
    </source>
</evidence>
<dbReference type="PANTHER" id="PTHR43162:SF1">
    <property type="entry name" value="PRESTALK A DIFFERENTIATION PROTEIN A"/>
    <property type="match status" value="1"/>
</dbReference>
<organism evidence="2 3">
    <name type="scientific">Actinoplanes auranticolor</name>
    <dbReference type="NCBI Taxonomy" id="47988"/>
    <lineage>
        <taxon>Bacteria</taxon>
        <taxon>Bacillati</taxon>
        <taxon>Actinomycetota</taxon>
        <taxon>Actinomycetes</taxon>
        <taxon>Micromonosporales</taxon>
        <taxon>Micromonosporaceae</taxon>
        <taxon>Actinoplanes</taxon>
    </lineage>
</organism>
<dbReference type="PANTHER" id="PTHR43162">
    <property type="match status" value="1"/>
</dbReference>
<reference evidence="2" key="1">
    <citation type="submission" date="2021-03" db="EMBL/GenBank/DDBJ databases">
        <title>Whole genome shotgun sequence of Actinoplanes auranticolor NBRC 12245.</title>
        <authorList>
            <person name="Komaki H."/>
            <person name="Tamura T."/>
        </authorList>
    </citation>
    <scope>NUCLEOTIDE SEQUENCE</scope>
    <source>
        <strain evidence="2">NBRC 12245</strain>
    </source>
</reference>
<dbReference type="EMBL" id="BOQL01000052">
    <property type="protein sequence ID" value="GIM74730.1"/>
    <property type="molecule type" value="Genomic_DNA"/>
</dbReference>
<sequence>MKILVTGATGGVGRLVVDELLALGATDVRALTVNPARAGLPAQVEAVRGYLGRPETLPAALAGVDRMYLAPLVETNEQVCRLAADAGVRRIVDMAGAKGDHWQVIEDGVEACGVPFVHLEPGEFMINSGIWSAQIAAGDVVRDGYGDVANAPIALEDIAAVAARCLLEEGHEGRSYELTGPESLTRRERVLTIGAALGRELTYVDLPHDELVEQLNLAMGEYGAWYADGLRQMAGHPQAAVQTVAELTGRPGTTFAAWARDNTDMFR</sequence>
<feature type="domain" description="NAD(P)-binding" evidence="1">
    <location>
        <begin position="7"/>
        <end position="97"/>
    </location>
</feature>
<dbReference type="RefSeq" id="WP_212992136.1">
    <property type="nucleotide sequence ID" value="NZ_BAABEA010000002.1"/>
</dbReference>